<dbReference type="InterPro" id="IPR028267">
    <property type="entry name" value="Pianissimo_N"/>
</dbReference>
<dbReference type="InterPro" id="IPR028268">
    <property type="entry name" value="Pianissimo_fam"/>
</dbReference>
<evidence type="ECO:0008006" key="6">
    <source>
        <dbReference type="Google" id="ProtNLM"/>
    </source>
</evidence>
<dbReference type="AlphaFoldDB" id="A0AAV8Y1T5"/>
<dbReference type="GO" id="GO:0043539">
    <property type="term" value="F:protein serine/threonine kinase activator activity"/>
    <property type="evidence" value="ECO:0007669"/>
    <property type="project" value="TreeGrafter"/>
</dbReference>
<dbReference type="SUPFAM" id="SSF48371">
    <property type="entry name" value="ARM repeat"/>
    <property type="match status" value="1"/>
</dbReference>
<dbReference type="SMART" id="SM01308">
    <property type="entry name" value="RICTOR_N"/>
    <property type="match status" value="1"/>
</dbReference>
<dbReference type="GO" id="GO:0038203">
    <property type="term" value="P:TORC2 signaling"/>
    <property type="evidence" value="ECO:0007669"/>
    <property type="project" value="TreeGrafter"/>
</dbReference>
<reference evidence="4" key="1">
    <citation type="journal article" date="2023" name="Insect Mol. Biol.">
        <title>Genome sequencing provides insights into the evolution of gene families encoding plant cell wall-degrading enzymes in longhorned beetles.</title>
        <authorList>
            <person name="Shin N.R."/>
            <person name="Okamura Y."/>
            <person name="Kirsch R."/>
            <person name="Pauchet Y."/>
        </authorList>
    </citation>
    <scope>NUCLEOTIDE SEQUENCE</scope>
    <source>
        <strain evidence="4">AMC_N1</strain>
    </source>
</reference>
<feature type="domain" description="Rapamycin-insensitive companion of mTOR" evidence="3">
    <location>
        <begin position="329"/>
        <end position="401"/>
    </location>
</feature>
<dbReference type="Gene3D" id="1.25.10.10">
    <property type="entry name" value="Leucine-rich Repeat Variant"/>
    <property type="match status" value="1"/>
</dbReference>
<dbReference type="Proteomes" id="UP001162162">
    <property type="component" value="Unassembled WGS sequence"/>
</dbReference>
<dbReference type="Pfam" id="PF14668">
    <property type="entry name" value="RICTOR_V"/>
    <property type="match status" value="1"/>
</dbReference>
<evidence type="ECO:0000259" key="2">
    <source>
        <dbReference type="SMART" id="SM01308"/>
    </source>
</evidence>
<evidence type="ECO:0000256" key="1">
    <source>
        <dbReference type="ARBA" id="ARBA00008878"/>
    </source>
</evidence>
<sequence length="583" mass="66173">YINNVLLLYVGPQESFRKVLGKISEQGIEEEVLFNYLNAFVKLTLHYEDNLEKIGYRTEDLLCCLRISLTHESTQIRTSGLRCIRHVLKNESDIIQLNKLLIPYLLSRTRYKSVLDLLYELLGLPQPEWSDEVSVALSAVDPCEPQASWRLNEGFVVAEGRSVLPHLAKTTPSTTDMHLALLLYCFLENGLLGALTEVIATSDTFISVRATVLLGELLRLIQILLPPGCCNVSPSLPTLLEYATKSKPQAIAAITALQQLHKLMKRRPASYSLHLDYIIRSSYHKRLEHKLEKNVRHKHSNVLKTKLHQVTNNIGDIIKSARCESDDDIMKLKASVWSVGHMGSSNRGHNYLNSFGVIDNIINLATRSPVYSIRATAFFALGQLATTPLGANDLSRKGWLCTRHNRHEYWPIIKEDHEESIYLNNCSMSTSDDVTSLDNPFAYDFENIDEDGVEQNESQDFLRSPICSPVMDSSYTSVFHENFEIDTPAAHEDKQYMGICLPRTLSDLFPSQEEILKETFIFPESVSGEDQCGDDTNNLRFQNHFRENCFYCSQFGDDEILEGDVNGYLLMILMNSKTKYDQA</sequence>
<dbReference type="Pfam" id="PF14664">
    <property type="entry name" value="RICTOR_N"/>
    <property type="match status" value="2"/>
</dbReference>
<dbReference type="GO" id="GO:0051897">
    <property type="term" value="P:positive regulation of phosphatidylinositol 3-kinase/protein kinase B signal transduction"/>
    <property type="evidence" value="ECO:0007669"/>
    <property type="project" value="TreeGrafter"/>
</dbReference>
<protein>
    <recommendedName>
        <fullName evidence="6">Rapamycin-insensitive companion of mTOR</fullName>
    </recommendedName>
</protein>
<comment type="similarity">
    <text evidence="1">Belongs to the RICTOR family.</text>
</comment>
<gene>
    <name evidence="4" type="ORF">NQ318_020935</name>
</gene>
<dbReference type="GO" id="GO:0031932">
    <property type="term" value="C:TORC2 complex"/>
    <property type="evidence" value="ECO:0007669"/>
    <property type="project" value="InterPro"/>
</dbReference>
<feature type="non-terminal residue" evidence="4">
    <location>
        <position position="1"/>
    </location>
</feature>
<comment type="caution">
    <text evidence="4">The sequence shown here is derived from an EMBL/GenBank/DDBJ whole genome shotgun (WGS) entry which is preliminary data.</text>
</comment>
<organism evidence="4 5">
    <name type="scientific">Aromia moschata</name>
    <dbReference type="NCBI Taxonomy" id="1265417"/>
    <lineage>
        <taxon>Eukaryota</taxon>
        <taxon>Metazoa</taxon>
        <taxon>Ecdysozoa</taxon>
        <taxon>Arthropoda</taxon>
        <taxon>Hexapoda</taxon>
        <taxon>Insecta</taxon>
        <taxon>Pterygota</taxon>
        <taxon>Neoptera</taxon>
        <taxon>Endopterygota</taxon>
        <taxon>Coleoptera</taxon>
        <taxon>Polyphaga</taxon>
        <taxon>Cucujiformia</taxon>
        <taxon>Chrysomeloidea</taxon>
        <taxon>Cerambycidae</taxon>
        <taxon>Cerambycinae</taxon>
        <taxon>Callichromatini</taxon>
        <taxon>Aromia</taxon>
    </lineage>
</organism>
<dbReference type="InterPro" id="IPR016024">
    <property type="entry name" value="ARM-type_fold"/>
</dbReference>
<evidence type="ECO:0000313" key="5">
    <source>
        <dbReference type="Proteomes" id="UP001162162"/>
    </source>
</evidence>
<feature type="domain" description="Rapamycin-insensitive companion of mTOR N-terminal" evidence="2">
    <location>
        <begin position="34"/>
        <end position="226"/>
    </location>
</feature>
<dbReference type="InterPro" id="IPR029452">
    <property type="entry name" value="RICTOR_V"/>
</dbReference>
<name>A0AAV8Y1T5_9CUCU</name>
<dbReference type="SMART" id="SM01310">
    <property type="entry name" value="RICTOR_V"/>
    <property type="match status" value="1"/>
</dbReference>
<accession>A0AAV8Y1T5</accession>
<dbReference type="EMBL" id="JAPWTK010000235">
    <property type="protein sequence ID" value="KAJ8944879.1"/>
    <property type="molecule type" value="Genomic_DNA"/>
</dbReference>
<dbReference type="InterPro" id="IPR011989">
    <property type="entry name" value="ARM-like"/>
</dbReference>
<proteinExistence type="inferred from homology"/>
<evidence type="ECO:0000259" key="3">
    <source>
        <dbReference type="SMART" id="SM01310"/>
    </source>
</evidence>
<dbReference type="PANTHER" id="PTHR13298:SF11">
    <property type="entry name" value="RAPAMYCIN-INSENSITIVE COMPANION OF MTOR"/>
    <property type="match status" value="1"/>
</dbReference>
<dbReference type="PANTHER" id="PTHR13298">
    <property type="entry name" value="CYTOSOLIC REGULATOR PIANISSIMO"/>
    <property type="match status" value="1"/>
</dbReference>
<keyword evidence="5" id="KW-1185">Reference proteome</keyword>
<evidence type="ECO:0000313" key="4">
    <source>
        <dbReference type="EMBL" id="KAJ8944879.1"/>
    </source>
</evidence>